<accession>A0ABS0LS70</accession>
<protein>
    <submittedName>
        <fullName evidence="2">DUF2079 domain-containing protein</fullName>
    </submittedName>
</protein>
<gene>
    <name evidence="2" type="ORF">HZY91_05310</name>
</gene>
<feature type="transmembrane region" description="Helical" evidence="1">
    <location>
        <begin position="62"/>
        <end position="82"/>
    </location>
</feature>
<evidence type="ECO:0000313" key="2">
    <source>
        <dbReference type="EMBL" id="MBG9986310.1"/>
    </source>
</evidence>
<dbReference type="InterPro" id="IPR018650">
    <property type="entry name" value="STSV1_Orf64"/>
</dbReference>
<feature type="transmembrane region" description="Helical" evidence="1">
    <location>
        <begin position="374"/>
        <end position="391"/>
    </location>
</feature>
<feature type="transmembrane region" description="Helical" evidence="1">
    <location>
        <begin position="176"/>
        <end position="193"/>
    </location>
</feature>
<feature type="transmembrane region" description="Helical" evidence="1">
    <location>
        <begin position="327"/>
        <end position="343"/>
    </location>
</feature>
<name>A0ABS0LS70_9LACT</name>
<proteinExistence type="predicted"/>
<feature type="transmembrane region" description="Helical" evidence="1">
    <location>
        <begin position="147"/>
        <end position="164"/>
    </location>
</feature>
<reference evidence="2 3" key="1">
    <citation type="submission" date="2020-07" db="EMBL/GenBank/DDBJ databases">
        <title>Facklamia lactis sp. nov., isolated from raw milk.</title>
        <authorList>
            <person name="Doll E.V."/>
            <person name="Huptas C."/>
            <person name="Staib L."/>
            <person name="Wenning M."/>
            <person name="Scherer S."/>
        </authorList>
    </citation>
    <scope>NUCLEOTIDE SEQUENCE [LARGE SCALE GENOMIC DNA]</scope>
    <source>
        <strain evidence="2 3">DSM 111018</strain>
    </source>
</reference>
<dbReference type="Pfam" id="PF09852">
    <property type="entry name" value="DUF2079"/>
    <property type="match status" value="1"/>
</dbReference>
<keyword evidence="1" id="KW-1133">Transmembrane helix</keyword>
<organism evidence="2 3">
    <name type="scientific">Facklamia lactis</name>
    <dbReference type="NCBI Taxonomy" id="2749967"/>
    <lineage>
        <taxon>Bacteria</taxon>
        <taxon>Bacillati</taxon>
        <taxon>Bacillota</taxon>
        <taxon>Bacilli</taxon>
        <taxon>Lactobacillales</taxon>
        <taxon>Aerococcaceae</taxon>
        <taxon>Facklamia</taxon>
    </lineage>
</organism>
<dbReference type="EMBL" id="JACBXQ010000002">
    <property type="protein sequence ID" value="MBG9986310.1"/>
    <property type="molecule type" value="Genomic_DNA"/>
</dbReference>
<keyword evidence="1" id="KW-0472">Membrane</keyword>
<comment type="caution">
    <text evidence="2">The sequence shown here is derived from an EMBL/GenBank/DDBJ whole genome shotgun (WGS) entry which is preliminary data.</text>
</comment>
<feature type="transmembrane region" description="Helical" evidence="1">
    <location>
        <begin position="350"/>
        <end position="368"/>
    </location>
</feature>
<keyword evidence="1" id="KW-0812">Transmembrane</keyword>
<feature type="transmembrane region" description="Helical" evidence="1">
    <location>
        <begin position="258"/>
        <end position="280"/>
    </location>
</feature>
<dbReference type="Proteomes" id="UP000721415">
    <property type="component" value="Unassembled WGS sequence"/>
</dbReference>
<keyword evidence="3" id="KW-1185">Reference proteome</keyword>
<feature type="transmembrane region" description="Helical" evidence="1">
    <location>
        <begin position="412"/>
        <end position="430"/>
    </location>
</feature>
<dbReference type="RefSeq" id="WP_197117376.1">
    <property type="nucleotide sequence ID" value="NZ_JACBXR010000002.1"/>
</dbReference>
<feature type="transmembrane region" description="Helical" evidence="1">
    <location>
        <begin position="21"/>
        <end position="41"/>
    </location>
</feature>
<evidence type="ECO:0000313" key="3">
    <source>
        <dbReference type="Proteomes" id="UP000721415"/>
    </source>
</evidence>
<feature type="transmembrane region" description="Helical" evidence="1">
    <location>
        <begin position="221"/>
        <end position="246"/>
    </location>
</feature>
<sequence>MLNQQFYLNEKFKLDIAEQDIQYGIIIVLSFILAFIIVFLGDKTKLITKIGTKKSLQILSHALFLFGLLYVVFLCIAMYARAGSFSAPNFDMGIFTQAFANMAKGLGPVTTLERDKVLSHFAVHVSPILYTILPFYKLWPSPENLEILQVLITMSGILPLALILKEFDFSRLINRLCLLLYIVLPTLTTSHFYDFHENCFLAPLILWVIYSNLKGWRWKGLIFTILTLMIKEDAIIYLVSIFLYFTLQDRYGVFRQHYRFYLISQLILPLIYFSLCLYWLQNYGDGAMTTRFTNFMLPGQDSLREVVVNAITNPTFVLSSIFIQRKLSYLVLILACLGFLPLIQRNWETYLLMLPLLVINLLSDYLYQVDFAKQYNYGSSVLLIFMALVSLKENGSFVSKNKFILHKKLLRPLLSSAVLCSSLVLVTFLPRKVDTIQLYLKEKEDFQQLAKELKEIPRDAKVLAYSFYTPHLSDIYYLYDAFYHNEGRVDPEIDLVVVPRSMLQHYSSKEAQVVSDYYQLGYRESDRSTDQLYILELKR</sequence>
<evidence type="ECO:0000256" key="1">
    <source>
        <dbReference type="SAM" id="Phobius"/>
    </source>
</evidence>